<dbReference type="GO" id="GO:0016301">
    <property type="term" value="F:kinase activity"/>
    <property type="evidence" value="ECO:0007669"/>
    <property type="project" value="UniProtKB-KW"/>
</dbReference>
<organism evidence="1 2">
    <name type="scientific">Sphingomonas crocodyli</name>
    <dbReference type="NCBI Taxonomy" id="1979270"/>
    <lineage>
        <taxon>Bacteria</taxon>
        <taxon>Pseudomonadati</taxon>
        <taxon>Pseudomonadota</taxon>
        <taxon>Alphaproteobacteria</taxon>
        <taxon>Sphingomonadales</taxon>
        <taxon>Sphingomonadaceae</taxon>
        <taxon>Sphingomonas</taxon>
    </lineage>
</organism>
<dbReference type="SUPFAM" id="SSF52540">
    <property type="entry name" value="P-loop containing nucleoside triphosphate hydrolases"/>
    <property type="match status" value="1"/>
</dbReference>
<dbReference type="Proteomes" id="UP000282971">
    <property type="component" value="Unassembled WGS sequence"/>
</dbReference>
<keyword evidence="1" id="KW-0418">Kinase</keyword>
<dbReference type="EMBL" id="SACN01000001">
    <property type="protein sequence ID" value="RVT92885.1"/>
    <property type="molecule type" value="Genomic_DNA"/>
</dbReference>
<keyword evidence="2" id="KW-1185">Reference proteome</keyword>
<dbReference type="Gene3D" id="3.40.50.300">
    <property type="entry name" value="P-loop containing nucleotide triphosphate hydrolases"/>
    <property type="match status" value="1"/>
</dbReference>
<dbReference type="InterPro" id="IPR027417">
    <property type="entry name" value="P-loop_NTPase"/>
</dbReference>
<evidence type="ECO:0000313" key="1">
    <source>
        <dbReference type="EMBL" id="RVT92885.1"/>
    </source>
</evidence>
<dbReference type="OrthoDB" id="193997at2"/>
<gene>
    <name evidence="1" type="ORF">EOD43_02935</name>
</gene>
<name>A0A437M5Q1_9SPHN</name>
<accession>A0A437M5Q1</accession>
<reference evidence="1 2" key="1">
    <citation type="submission" date="2019-01" db="EMBL/GenBank/DDBJ databases">
        <authorList>
            <person name="Chen W.-M."/>
        </authorList>
    </citation>
    <scope>NUCLEOTIDE SEQUENCE [LARGE SCALE GENOMIC DNA]</scope>
    <source>
        <strain evidence="1 2">CCP-7</strain>
    </source>
</reference>
<dbReference type="AlphaFoldDB" id="A0A437M5Q1"/>
<sequence>MHLIFLHGPAASGKLTIARELAAISGYALFHNHLIVDAVGALFPFGSPNFVALRERFWMDSFAGAIAEDRSFIFTFAPEASVAPDFPDRVRAMVEAAGGRIDFVALTISRDEQERRIDAASRAEFGKLRSLDLLRHLRDQFEACEAAMPPSAVTVDTSATPPTKNARHIAEKLGLPHAA</sequence>
<keyword evidence="1" id="KW-0808">Transferase</keyword>
<protein>
    <submittedName>
        <fullName evidence="1">Shikimate kinase</fullName>
    </submittedName>
</protein>
<proteinExistence type="predicted"/>
<comment type="caution">
    <text evidence="1">The sequence shown here is derived from an EMBL/GenBank/DDBJ whole genome shotgun (WGS) entry which is preliminary data.</text>
</comment>
<evidence type="ECO:0000313" key="2">
    <source>
        <dbReference type="Proteomes" id="UP000282971"/>
    </source>
</evidence>